<reference evidence="3 4" key="1">
    <citation type="journal article" date="2008" name="Nature">
        <title>The genome of Laccaria bicolor provides insights into mycorrhizal symbiosis.</title>
        <authorList>
            <person name="Martin F."/>
            <person name="Aerts A."/>
            <person name="Ahren D."/>
            <person name="Brun A."/>
            <person name="Danchin E.G.J."/>
            <person name="Duchaussoy F."/>
            <person name="Gibon J."/>
            <person name="Kohler A."/>
            <person name="Lindquist E."/>
            <person name="Pereda V."/>
            <person name="Salamov A."/>
            <person name="Shapiro H.J."/>
            <person name="Wuyts J."/>
            <person name="Blaudez D."/>
            <person name="Buee M."/>
            <person name="Brokstein P."/>
            <person name="Canbaeck B."/>
            <person name="Cohen D."/>
            <person name="Courty P.E."/>
            <person name="Coutinho P.M."/>
            <person name="Delaruelle C."/>
            <person name="Detter J.C."/>
            <person name="Deveau A."/>
            <person name="DiFazio S."/>
            <person name="Duplessis S."/>
            <person name="Fraissinet-Tachet L."/>
            <person name="Lucic E."/>
            <person name="Frey-Klett P."/>
            <person name="Fourrey C."/>
            <person name="Feussner I."/>
            <person name="Gay G."/>
            <person name="Grimwood J."/>
            <person name="Hoegger P.J."/>
            <person name="Jain P."/>
            <person name="Kilaru S."/>
            <person name="Labbe J."/>
            <person name="Lin Y.C."/>
            <person name="Legue V."/>
            <person name="Le Tacon F."/>
            <person name="Marmeisse R."/>
            <person name="Melayah D."/>
            <person name="Montanini B."/>
            <person name="Muratet M."/>
            <person name="Nehls U."/>
            <person name="Niculita-Hirzel H."/>
            <person name="Oudot-Le Secq M.P."/>
            <person name="Peter M."/>
            <person name="Quesneville H."/>
            <person name="Rajashekar B."/>
            <person name="Reich M."/>
            <person name="Rouhier N."/>
            <person name="Schmutz J."/>
            <person name="Yin T."/>
            <person name="Chalot M."/>
            <person name="Henrissat B."/>
            <person name="Kuees U."/>
            <person name="Lucas S."/>
            <person name="Van de Peer Y."/>
            <person name="Podila G.K."/>
            <person name="Polle A."/>
            <person name="Pukkila P.J."/>
            <person name="Richardson P.M."/>
            <person name="Rouze P."/>
            <person name="Sanders I.R."/>
            <person name="Stajich J.E."/>
            <person name="Tunlid A."/>
            <person name="Tuskan G."/>
            <person name="Grigoriev I.V."/>
        </authorList>
    </citation>
    <scope>NUCLEOTIDE SEQUENCE [LARGE SCALE GENOMIC DNA]</scope>
    <source>
        <strain evidence="4">S238N-H82 / ATCC MYA-4686</strain>
    </source>
</reference>
<dbReference type="EMBL" id="DS547093">
    <property type="protein sequence ID" value="EDR13128.1"/>
    <property type="molecule type" value="Genomic_DNA"/>
</dbReference>
<dbReference type="SUPFAM" id="SSF54695">
    <property type="entry name" value="POZ domain"/>
    <property type="match status" value="1"/>
</dbReference>
<dbReference type="Proteomes" id="UP000001194">
    <property type="component" value="Unassembled WGS sequence"/>
</dbReference>
<keyword evidence="4" id="KW-1185">Reference proteome</keyword>
<dbReference type="InterPro" id="IPR011333">
    <property type="entry name" value="SKP1/BTB/POZ_sf"/>
</dbReference>
<dbReference type="OrthoDB" id="8117402at2759"/>
<feature type="domain" description="BTB" evidence="2">
    <location>
        <begin position="70"/>
        <end position="138"/>
    </location>
</feature>
<feature type="compositionally biased region" description="Polar residues" evidence="1">
    <location>
        <begin position="1"/>
        <end position="17"/>
    </location>
</feature>
<proteinExistence type="predicted"/>
<feature type="compositionally biased region" description="Polar residues" evidence="1">
    <location>
        <begin position="37"/>
        <end position="50"/>
    </location>
</feature>
<dbReference type="RefSeq" id="XP_001875626.1">
    <property type="nucleotide sequence ID" value="XM_001875591.1"/>
</dbReference>
<evidence type="ECO:0000313" key="3">
    <source>
        <dbReference type="EMBL" id="EDR13128.1"/>
    </source>
</evidence>
<evidence type="ECO:0000259" key="2">
    <source>
        <dbReference type="PROSITE" id="PS50097"/>
    </source>
</evidence>
<accession>B0CWT9</accession>
<evidence type="ECO:0000256" key="1">
    <source>
        <dbReference type="SAM" id="MobiDB-lite"/>
    </source>
</evidence>
<dbReference type="GeneID" id="6071872"/>
<dbReference type="AlphaFoldDB" id="B0CWT9"/>
<protein>
    <submittedName>
        <fullName evidence="3">Predicted protein</fullName>
    </submittedName>
</protein>
<dbReference type="Gene3D" id="3.30.710.10">
    <property type="entry name" value="Potassium Channel Kv1.1, Chain A"/>
    <property type="match status" value="1"/>
</dbReference>
<sequence>MQQDAAGNNEVQLSIVSTLGKRGRSSDPQGPPGKIQQMDTGSDMDTNEYSISDVEHTQPVRDEVYYMEDGSCIFLVQNTLFNVHRSILSKDSSSFSAMFSLPQGPPSSSPSEGSSDNNPIILHGDTPSEFRHFLWALYALPPELRIVTTPSADLSQLIDIARVSNKYAFKTLETWALDAIQVYVNRKPCPILSAIPPPASYTFPAQNASASAVEGTAANTDQLTRLIRLAQLCGHQALLDTMIDLLTQLMTSSLQYAYLAMTLADELDIRALKGAAYLEIMQKATVVTAVGVDLTKPTPGFGGLGASNTSTFSSTTPVRKEPRLLITPSQQLRLLSGYYRLTRIWESLRTTPPPFEHAPSCGATWHQHGCNQSWVEFWKDKTRGDVVLGKGLADVLGRLKVIQKDYDRLGSSTATYMHHDCRIAARRSIAECIRKIEEALPDLFGEGHGGDGDGC</sequence>
<dbReference type="HOGENOM" id="CLU_040061_1_0_1"/>
<name>B0CWT9_LACBS</name>
<dbReference type="KEGG" id="lbc:LACBIDRAFT_322584"/>
<dbReference type="CDD" id="cd18186">
    <property type="entry name" value="BTB_POZ_ZBTB_KLHL-like"/>
    <property type="match status" value="1"/>
</dbReference>
<gene>
    <name evidence="3" type="ORF">LACBIDRAFT_322584</name>
</gene>
<evidence type="ECO:0000313" key="4">
    <source>
        <dbReference type="Proteomes" id="UP000001194"/>
    </source>
</evidence>
<feature type="region of interest" description="Disordered" evidence="1">
    <location>
        <begin position="99"/>
        <end position="120"/>
    </location>
</feature>
<organism evidence="4">
    <name type="scientific">Laccaria bicolor (strain S238N-H82 / ATCC MYA-4686)</name>
    <name type="common">Bicoloured deceiver</name>
    <name type="synonym">Laccaria laccata var. bicolor</name>
    <dbReference type="NCBI Taxonomy" id="486041"/>
    <lineage>
        <taxon>Eukaryota</taxon>
        <taxon>Fungi</taxon>
        <taxon>Dikarya</taxon>
        <taxon>Basidiomycota</taxon>
        <taxon>Agaricomycotina</taxon>
        <taxon>Agaricomycetes</taxon>
        <taxon>Agaricomycetidae</taxon>
        <taxon>Agaricales</taxon>
        <taxon>Agaricineae</taxon>
        <taxon>Hydnangiaceae</taxon>
        <taxon>Laccaria</taxon>
    </lineage>
</organism>
<dbReference type="PROSITE" id="PS50097">
    <property type="entry name" value="BTB"/>
    <property type="match status" value="1"/>
</dbReference>
<dbReference type="InterPro" id="IPR000210">
    <property type="entry name" value="BTB/POZ_dom"/>
</dbReference>
<dbReference type="InParanoid" id="B0CWT9"/>
<feature type="region of interest" description="Disordered" evidence="1">
    <location>
        <begin position="1"/>
        <end position="55"/>
    </location>
</feature>
<dbReference type="SMART" id="SM00225">
    <property type="entry name" value="BTB"/>
    <property type="match status" value="1"/>
</dbReference>